<evidence type="ECO:0000256" key="1">
    <source>
        <dbReference type="SAM" id="MobiDB-lite"/>
    </source>
</evidence>
<feature type="transmembrane region" description="Helical" evidence="2">
    <location>
        <begin position="161"/>
        <end position="181"/>
    </location>
</feature>
<sequence>MSNQHMFNPDPVATPASNPHRVGTPNHLQGSGETPMVGTSYAPGHVPDRRAQRRLDEAARAEEARKNAVVLAEIETAKDAARAERERADTEYHARLHRQLRAEKNADRDKSRARRAAQIAAVRGWVGLHVVDLLIYPLALVSALMAVPAMAAYGYDLYHSGTGFALFFITELGMWAFSIAVHVARHRYPERPVWALQVGVWAFTAAGFGVNFGHGWQGTGSVFDGAVMGLASVAGVVAHQLVTASPRRSRVERNAVRMAARVARKVARVQRAAVRAAIAELDVDGSARLVFAPGTYTFARTSLTGRCRLTPAAPPALSVSAGFTLPDTEPDSAIGGGTVEQVPTRQARKRAKPSKRKPARKMLADYVNDARASWSPGVEITPAWARRATGCSAGLSSKVAAALRDDVAEAHPAALTPHTEVNTGREAA</sequence>
<dbReference type="Proteomes" id="UP000294927">
    <property type="component" value="Unassembled WGS sequence"/>
</dbReference>
<feature type="compositionally biased region" description="Basic residues" evidence="1">
    <location>
        <begin position="346"/>
        <end position="360"/>
    </location>
</feature>
<evidence type="ECO:0000313" key="4">
    <source>
        <dbReference type="Proteomes" id="UP000294927"/>
    </source>
</evidence>
<reference evidence="3 4" key="1">
    <citation type="submission" date="2019-03" db="EMBL/GenBank/DDBJ databases">
        <title>Genomic Encyclopedia of Archaeal and Bacterial Type Strains, Phase II (KMG-II): from individual species to whole genera.</title>
        <authorList>
            <person name="Goeker M."/>
        </authorList>
    </citation>
    <scope>NUCLEOTIDE SEQUENCE [LARGE SCALE GENOMIC DNA]</scope>
    <source>
        <strain evidence="3 4">DSM 45499</strain>
    </source>
</reference>
<dbReference type="EMBL" id="SOCP01000012">
    <property type="protein sequence ID" value="TDV45529.1"/>
    <property type="molecule type" value="Genomic_DNA"/>
</dbReference>
<feature type="region of interest" description="Disordered" evidence="1">
    <location>
        <begin position="328"/>
        <end position="360"/>
    </location>
</feature>
<feature type="transmembrane region" description="Helical" evidence="2">
    <location>
        <begin position="133"/>
        <end position="155"/>
    </location>
</feature>
<evidence type="ECO:0000313" key="3">
    <source>
        <dbReference type="EMBL" id="TDV45529.1"/>
    </source>
</evidence>
<proteinExistence type="predicted"/>
<organism evidence="3 4">
    <name type="scientific">Actinophytocola oryzae</name>
    <dbReference type="NCBI Taxonomy" id="502181"/>
    <lineage>
        <taxon>Bacteria</taxon>
        <taxon>Bacillati</taxon>
        <taxon>Actinomycetota</taxon>
        <taxon>Actinomycetes</taxon>
        <taxon>Pseudonocardiales</taxon>
        <taxon>Pseudonocardiaceae</taxon>
    </lineage>
</organism>
<keyword evidence="2" id="KW-1133">Transmembrane helix</keyword>
<keyword evidence="2" id="KW-0472">Membrane</keyword>
<accession>A0A4R7V9D6</accession>
<keyword evidence="4" id="KW-1185">Reference proteome</keyword>
<evidence type="ECO:0000256" key="2">
    <source>
        <dbReference type="SAM" id="Phobius"/>
    </source>
</evidence>
<comment type="caution">
    <text evidence="3">The sequence shown here is derived from an EMBL/GenBank/DDBJ whole genome shotgun (WGS) entry which is preliminary data.</text>
</comment>
<keyword evidence="2" id="KW-0812">Transmembrane</keyword>
<feature type="transmembrane region" description="Helical" evidence="2">
    <location>
        <begin position="225"/>
        <end position="244"/>
    </location>
</feature>
<protein>
    <submittedName>
        <fullName evidence="3">Uncharacterized protein</fullName>
    </submittedName>
</protein>
<dbReference type="AlphaFoldDB" id="A0A4R7V9D6"/>
<gene>
    <name evidence="3" type="ORF">CLV71_112198</name>
</gene>
<feature type="region of interest" description="Disordered" evidence="1">
    <location>
        <begin position="1"/>
        <end position="47"/>
    </location>
</feature>
<name>A0A4R7V9D6_9PSEU</name>
<feature type="transmembrane region" description="Helical" evidence="2">
    <location>
        <begin position="193"/>
        <end position="213"/>
    </location>
</feature>